<accession>A0AAD7PYY4</accession>
<gene>
    <name evidence="1" type="ORF">O6P43_009736</name>
</gene>
<organism evidence="1 2">
    <name type="scientific">Quillaja saponaria</name>
    <name type="common">Soap bark tree</name>
    <dbReference type="NCBI Taxonomy" id="32244"/>
    <lineage>
        <taxon>Eukaryota</taxon>
        <taxon>Viridiplantae</taxon>
        <taxon>Streptophyta</taxon>
        <taxon>Embryophyta</taxon>
        <taxon>Tracheophyta</taxon>
        <taxon>Spermatophyta</taxon>
        <taxon>Magnoliopsida</taxon>
        <taxon>eudicotyledons</taxon>
        <taxon>Gunneridae</taxon>
        <taxon>Pentapetalae</taxon>
        <taxon>rosids</taxon>
        <taxon>fabids</taxon>
        <taxon>Fabales</taxon>
        <taxon>Quillajaceae</taxon>
        <taxon>Quillaja</taxon>
    </lineage>
</organism>
<dbReference type="AlphaFoldDB" id="A0AAD7PYY4"/>
<protein>
    <submittedName>
        <fullName evidence="1">Ribonuclease H</fullName>
    </submittedName>
</protein>
<evidence type="ECO:0000313" key="1">
    <source>
        <dbReference type="EMBL" id="KAJ7971756.1"/>
    </source>
</evidence>
<evidence type="ECO:0000313" key="2">
    <source>
        <dbReference type="Proteomes" id="UP001163823"/>
    </source>
</evidence>
<dbReference type="EMBL" id="JARAOO010000004">
    <property type="protein sequence ID" value="KAJ7971756.1"/>
    <property type="molecule type" value="Genomic_DNA"/>
</dbReference>
<reference evidence="1" key="1">
    <citation type="journal article" date="2023" name="Science">
        <title>Elucidation of the pathway for biosynthesis of saponin adjuvants from the soapbark tree.</title>
        <authorList>
            <person name="Reed J."/>
            <person name="Orme A."/>
            <person name="El-Demerdash A."/>
            <person name="Owen C."/>
            <person name="Martin L.B.B."/>
            <person name="Misra R.C."/>
            <person name="Kikuchi S."/>
            <person name="Rejzek M."/>
            <person name="Martin A.C."/>
            <person name="Harkess A."/>
            <person name="Leebens-Mack J."/>
            <person name="Louveau T."/>
            <person name="Stephenson M.J."/>
            <person name="Osbourn A."/>
        </authorList>
    </citation>
    <scope>NUCLEOTIDE SEQUENCE</scope>
    <source>
        <strain evidence="1">S10</strain>
    </source>
</reference>
<dbReference type="Proteomes" id="UP001163823">
    <property type="component" value="Chromosome 4"/>
</dbReference>
<comment type="caution">
    <text evidence="1">The sequence shown here is derived from an EMBL/GenBank/DDBJ whole genome shotgun (WGS) entry which is preliminary data.</text>
</comment>
<keyword evidence="2" id="KW-1185">Reference proteome</keyword>
<proteinExistence type="predicted"/>
<name>A0AAD7PYY4_QUISA</name>
<dbReference type="KEGG" id="qsa:O6P43_009736"/>
<sequence length="120" mass="14152">MTNKARWIRDYSSSMSCELCGFLCEDCIHAMNDCPYALNVRSSLMPNDLSNGFFTADFEDWLHMNLNSSIVFSEADIPWPVMFSIVVWKIWKWRCKRIFDEEFSSPYNPNVLLTKYVKEI</sequence>